<feature type="compositionally biased region" description="Basic and acidic residues" evidence="1">
    <location>
        <begin position="59"/>
        <end position="69"/>
    </location>
</feature>
<organism evidence="2 3">
    <name type="scientific">Dictyobacter vulcani</name>
    <dbReference type="NCBI Taxonomy" id="2607529"/>
    <lineage>
        <taxon>Bacteria</taxon>
        <taxon>Bacillati</taxon>
        <taxon>Chloroflexota</taxon>
        <taxon>Ktedonobacteria</taxon>
        <taxon>Ktedonobacterales</taxon>
        <taxon>Dictyobacteraceae</taxon>
        <taxon>Dictyobacter</taxon>
    </lineage>
</organism>
<dbReference type="Proteomes" id="UP000326912">
    <property type="component" value="Unassembled WGS sequence"/>
</dbReference>
<accession>A0A5J4L305</accession>
<evidence type="ECO:0000313" key="2">
    <source>
        <dbReference type="EMBL" id="GER91846.1"/>
    </source>
</evidence>
<feature type="region of interest" description="Disordered" evidence="1">
    <location>
        <begin position="50"/>
        <end position="69"/>
    </location>
</feature>
<reference evidence="2 3" key="1">
    <citation type="submission" date="2019-10" db="EMBL/GenBank/DDBJ databases">
        <title>Dictyobacter vulcani sp. nov., within the class Ktedonobacteria, isolated from soil of volcanic Mt. Zao.</title>
        <authorList>
            <person name="Zheng Y."/>
            <person name="Wang C.M."/>
            <person name="Sakai Y."/>
            <person name="Abe K."/>
            <person name="Yokota A."/>
            <person name="Yabe S."/>
        </authorList>
    </citation>
    <scope>NUCLEOTIDE SEQUENCE [LARGE SCALE GENOMIC DNA]</scope>
    <source>
        <strain evidence="2 3">W12</strain>
    </source>
</reference>
<dbReference type="AlphaFoldDB" id="A0A5J4L305"/>
<dbReference type="EMBL" id="BKZW01000004">
    <property type="protein sequence ID" value="GER91846.1"/>
    <property type="molecule type" value="Genomic_DNA"/>
</dbReference>
<evidence type="ECO:0000313" key="3">
    <source>
        <dbReference type="Proteomes" id="UP000326912"/>
    </source>
</evidence>
<protein>
    <submittedName>
        <fullName evidence="2">Uncharacterized protein</fullName>
    </submittedName>
</protein>
<keyword evidence="3" id="KW-1185">Reference proteome</keyword>
<evidence type="ECO:0000256" key="1">
    <source>
        <dbReference type="SAM" id="MobiDB-lite"/>
    </source>
</evidence>
<proteinExistence type="predicted"/>
<comment type="caution">
    <text evidence="2">The sequence shown here is derived from an EMBL/GenBank/DDBJ whole genome shotgun (WGS) entry which is preliminary data.</text>
</comment>
<gene>
    <name evidence="2" type="ORF">KDW_60080</name>
</gene>
<name>A0A5J4L305_9CHLR</name>
<sequence length="69" mass="7392">MYVDWAPHAEAALLRFGRPACSNHAQCCGAYTGTDRVGRGLLAQQRGGRARGSDQYLLGEDHETGSVSV</sequence>